<dbReference type="PANTHER" id="PTHR42754:SF1">
    <property type="entry name" value="LIPOPROTEIN"/>
    <property type="match status" value="1"/>
</dbReference>
<dbReference type="RefSeq" id="WP_345270921.1">
    <property type="nucleotide sequence ID" value="NZ_BAABHB010000016.1"/>
</dbReference>
<protein>
    <recommendedName>
        <fullName evidence="2">PKD domain-containing protein</fullName>
    </recommendedName>
</protein>
<dbReference type="PROSITE" id="PS50093">
    <property type="entry name" value="PKD"/>
    <property type="match status" value="1"/>
</dbReference>
<dbReference type="EMBL" id="BAABHB010000016">
    <property type="protein sequence ID" value="GAA4418182.1"/>
    <property type="molecule type" value="Genomic_DNA"/>
</dbReference>
<dbReference type="Pfam" id="PF18962">
    <property type="entry name" value="Por_Secre_tail"/>
    <property type="match status" value="1"/>
</dbReference>
<keyword evidence="1" id="KW-0812">Transmembrane</keyword>
<evidence type="ECO:0000259" key="2">
    <source>
        <dbReference type="PROSITE" id="PS50093"/>
    </source>
</evidence>
<feature type="transmembrane region" description="Helical" evidence="1">
    <location>
        <begin position="22"/>
        <end position="42"/>
    </location>
</feature>
<evidence type="ECO:0000256" key="1">
    <source>
        <dbReference type="SAM" id="Phobius"/>
    </source>
</evidence>
<evidence type="ECO:0000313" key="3">
    <source>
        <dbReference type="EMBL" id="GAA4418182.1"/>
    </source>
</evidence>
<name>A0ABP8KWL5_9BACT</name>
<dbReference type="InterPro" id="IPR035986">
    <property type="entry name" value="PKD_dom_sf"/>
</dbReference>
<keyword evidence="1" id="KW-0472">Membrane</keyword>
<organism evidence="3 4">
    <name type="scientific">Nibrella viscosa</name>
    <dbReference type="NCBI Taxonomy" id="1084524"/>
    <lineage>
        <taxon>Bacteria</taxon>
        <taxon>Pseudomonadati</taxon>
        <taxon>Bacteroidota</taxon>
        <taxon>Cytophagia</taxon>
        <taxon>Cytophagales</taxon>
        <taxon>Spirosomataceae</taxon>
        <taxon>Nibrella</taxon>
    </lineage>
</organism>
<comment type="caution">
    <text evidence="3">The sequence shown here is derived from an EMBL/GenBank/DDBJ whole genome shotgun (WGS) entry which is preliminary data.</text>
</comment>
<dbReference type="CDD" id="cd00146">
    <property type="entry name" value="PKD"/>
    <property type="match status" value="1"/>
</dbReference>
<dbReference type="Pfam" id="PF18911">
    <property type="entry name" value="PKD_4"/>
    <property type="match status" value="1"/>
</dbReference>
<feature type="domain" description="PKD" evidence="2">
    <location>
        <begin position="514"/>
        <end position="557"/>
    </location>
</feature>
<dbReference type="NCBIfam" id="TIGR04183">
    <property type="entry name" value="Por_Secre_tail"/>
    <property type="match status" value="1"/>
</dbReference>
<dbReference type="InterPro" id="IPR026444">
    <property type="entry name" value="Secre_tail"/>
</dbReference>
<dbReference type="SUPFAM" id="SSF49299">
    <property type="entry name" value="PKD domain"/>
    <property type="match status" value="1"/>
</dbReference>
<keyword evidence="1" id="KW-1133">Transmembrane helix</keyword>
<dbReference type="PANTHER" id="PTHR42754">
    <property type="entry name" value="ENDOGLUCANASE"/>
    <property type="match status" value="1"/>
</dbReference>
<keyword evidence="4" id="KW-1185">Reference proteome</keyword>
<dbReference type="Proteomes" id="UP001500936">
    <property type="component" value="Unassembled WGS sequence"/>
</dbReference>
<gene>
    <name evidence="3" type="ORF">GCM10023187_51350</name>
</gene>
<dbReference type="InterPro" id="IPR000601">
    <property type="entry name" value="PKD_dom"/>
</dbReference>
<dbReference type="InterPro" id="IPR013783">
    <property type="entry name" value="Ig-like_fold"/>
</dbReference>
<reference evidence="4" key="1">
    <citation type="journal article" date="2019" name="Int. J. Syst. Evol. Microbiol.">
        <title>The Global Catalogue of Microorganisms (GCM) 10K type strain sequencing project: providing services to taxonomists for standard genome sequencing and annotation.</title>
        <authorList>
            <consortium name="The Broad Institute Genomics Platform"/>
            <consortium name="The Broad Institute Genome Sequencing Center for Infectious Disease"/>
            <person name="Wu L."/>
            <person name="Ma J."/>
        </authorList>
    </citation>
    <scope>NUCLEOTIDE SEQUENCE [LARGE SCALE GENOMIC DNA]</scope>
    <source>
        <strain evidence="4">JCM 17925</strain>
    </source>
</reference>
<proteinExistence type="predicted"/>
<sequence>MNTNTTYAGFGFTGNSGNHRRLTLTGIIGLLLCYWLPISLVAQPAIEWDRTLGGGGIDNLTCIQLTADGGYILGGSSTSGAGTDKSENSKGGADYWIVKLRANGTKEWDKTIGGNRVDVLHYVRQTPDGGYLLLGNSLSDAGFDKSENPLMTDPTADPDSDGWVVKLRADGTIEWDNTLGGGDVDQLYAVALTTDGGYLVAGSSNSNAGFDKSQNRKGDFDYWVVKLRADGSKEWDKTIGGAGSDQCNALLLTADGGYMLGGTSDSNAGSDKSENRKGDLDYWVVKVRADGTIEWDKTLGGASWENLASLEATADGGYIVAGTSASNAGFDKTQNLIAGTGADYWVVKLRADGSIAWDKTIGGAGFDVLQSVRPTADGGFILGGYSDSNAGYNKSENRNGILEDYWVVKLRTDGTIEWDKTMGGGSSDRLSLVLPTPDGGYIAGGSSMSSVGFDKSEAGRGGNDYWVVKLKSACIPPGVPIIRTVSATNEPVPVNTDFAVMATTPDATITTAVWDWGDGTTSGGRINNSAIQGNHVYTASGVFTIRLTVGNACGLTAENVYQYVVVYDSNGGFVTGGGTIYSPAGSYKRDLTANGTATFGFVAKYQPGATVPSGTTQFKFIAGNFHFVSTAYQWLVVAGAKAQFKGEGTRNGSGYYGFMLTAIDADLTGSGGTDRFRIKIWDKANGDQIVYDNNAGADDGAEPVTALTSGNIKIQSSTGKRNREGYGTAPELRTHTLFLSNYPNPIDGKATFEFMLPQGGAYRLDIVDLTGNLIQHVQSGSAQAGEHRQVTLEQVHIPSGVYISRLLTEQGMKTTKLIVR</sequence>
<accession>A0ABP8KWL5</accession>
<evidence type="ECO:0000313" key="4">
    <source>
        <dbReference type="Proteomes" id="UP001500936"/>
    </source>
</evidence>
<dbReference type="Gene3D" id="2.60.40.10">
    <property type="entry name" value="Immunoglobulins"/>
    <property type="match status" value="1"/>
</dbReference>